<keyword evidence="1" id="KW-0732">Signal</keyword>
<dbReference type="InterPro" id="IPR050592">
    <property type="entry name" value="GDSL_lipolytic_enzyme"/>
</dbReference>
<gene>
    <name evidence="3" type="ORF">IWQ60_009387</name>
</gene>
<evidence type="ECO:0000313" key="4">
    <source>
        <dbReference type="Proteomes" id="UP001150569"/>
    </source>
</evidence>
<evidence type="ECO:0000256" key="2">
    <source>
        <dbReference type="SAM" id="MobiDB-lite"/>
    </source>
</evidence>
<feature type="compositionally biased region" description="Basic and acidic residues" evidence="2">
    <location>
        <begin position="97"/>
        <end position="109"/>
    </location>
</feature>
<name>A0A9W8DL76_9FUNG</name>
<dbReference type="PANTHER" id="PTHR45642">
    <property type="entry name" value="GDSL ESTERASE/LIPASE EXL3"/>
    <property type="match status" value="1"/>
</dbReference>
<dbReference type="InterPro" id="IPR008265">
    <property type="entry name" value="Lipase_GDSL_AS"/>
</dbReference>
<dbReference type="PROSITE" id="PS01098">
    <property type="entry name" value="LIPASE_GDSL_SER"/>
    <property type="match status" value="1"/>
</dbReference>
<dbReference type="EMBL" id="JANBPT010000780">
    <property type="protein sequence ID" value="KAJ1913028.1"/>
    <property type="molecule type" value="Genomic_DNA"/>
</dbReference>
<feature type="compositionally biased region" description="Low complexity" evidence="2">
    <location>
        <begin position="110"/>
        <end position="129"/>
    </location>
</feature>
<reference evidence="3" key="1">
    <citation type="submission" date="2022-07" db="EMBL/GenBank/DDBJ databases">
        <title>Phylogenomic reconstructions and comparative analyses of Kickxellomycotina fungi.</title>
        <authorList>
            <person name="Reynolds N.K."/>
            <person name="Stajich J.E."/>
            <person name="Barry K."/>
            <person name="Grigoriev I.V."/>
            <person name="Crous P."/>
            <person name="Smith M.E."/>
        </authorList>
    </citation>
    <scope>NUCLEOTIDE SEQUENCE</scope>
    <source>
        <strain evidence="3">RSA 861</strain>
    </source>
</reference>
<proteinExistence type="predicted"/>
<organism evidence="3 4">
    <name type="scientific">Tieghemiomyces parasiticus</name>
    <dbReference type="NCBI Taxonomy" id="78921"/>
    <lineage>
        <taxon>Eukaryota</taxon>
        <taxon>Fungi</taxon>
        <taxon>Fungi incertae sedis</taxon>
        <taxon>Zoopagomycota</taxon>
        <taxon>Kickxellomycotina</taxon>
        <taxon>Dimargaritomycetes</taxon>
        <taxon>Dimargaritales</taxon>
        <taxon>Dimargaritaceae</taxon>
        <taxon>Tieghemiomyces</taxon>
    </lineage>
</organism>
<comment type="caution">
    <text evidence="3">The sequence shown here is derived from an EMBL/GenBank/DDBJ whole genome shotgun (WGS) entry which is preliminary data.</text>
</comment>
<dbReference type="InterPro" id="IPR036514">
    <property type="entry name" value="SGNH_hydro_sf"/>
</dbReference>
<feature type="region of interest" description="Disordered" evidence="2">
    <location>
        <begin position="97"/>
        <end position="169"/>
    </location>
</feature>
<accession>A0A9W8DL76</accession>
<dbReference type="InterPro" id="IPR001087">
    <property type="entry name" value="GDSL"/>
</dbReference>
<keyword evidence="4" id="KW-1185">Reference proteome</keyword>
<dbReference type="GO" id="GO:0006629">
    <property type="term" value="P:lipid metabolic process"/>
    <property type="evidence" value="ECO:0007669"/>
    <property type="project" value="InterPro"/>
</dbReference>
<protein>
    <submittedName>
        <fullName evidence="3">Uncharacterized protein</fullName>
    </submittedName>
</protein>
<evidence type="ECO:0000313" key="3">
    <source>
        <dbReference type="EMBL" id="KAJ1913028.1"/>
    </source>
</evidence>
<dbReference type="PANTHER" id="PTHR45642:SF139">
    <property type="entry name" value="SGNH HYDROLASE-TYPE ESTERASE DOMAIN-CONTAINING PROTEIN"/>
    <property type="match status" value="1"/>
</dbReference>
<evidence type="ECO:0000256" key="1">
    <source>
        <dbReference type="ARBA" id="ARBA00022729"/>
    </source>
</evidence>
<sequence length="576" mass="62842">MHYPFLRCLDGHMTCQHVLAHGATILSLGLLLLVVSGPAAVGSDQLQHSTADVHKPLPSLPQPLVTFQSKALSVEPTASALLATSLYSNFSPYERPHGVFDQRQDHSDEPSTTGSSSSSSRFSWLSPSRSFKRLQRSSSSGSFRRSSASSSSAPTVGDRPTPFVDHPDQIDRLVMIGDSLTDTGNFYRDSGEAYPNRKVYIDKEGQYKGRFTNGKVWADYAEDLLRTAKPSWTIDPLAYGGATSGPGVASGSNKVHGQMRETVNGDQQLAKFKTKYDPLAASRSVVVVWIGSNDLLHSVKANVKKTLYSDGLLGPTLYNVKNLIDQLLDYGCARVVVVNIPELSHLPAVAIRRAIMKDKLGLTHGSSGDLLISEPMDIPPAVPIPIQKTRQRKTFSDWNELPSRGSQASLLTDNLVESPESMPDLSSTDSVASSQSSSGRQWAKKLFRKPSRAVLGKVVDGFFDLAVGRLTASIQRYSQLLQEWVASHQHRDRLLFVDINPKFREVIEGATNKDPCVTTDDKAGPSLGFGSTQLVKCASPENHIFMDEIHPTSSVHEKLAGFILAQIRPDDFAAMA</sequence>
<dbReference type="Gene3D" id="3.40.50.1110">
    <property type="entry name" value="SGNH hydrolase"/>
    <property type="match status" value="2"/>
</dbReference>
<dbReference type="Proteomes" id="UP001150569">
    <property type="component" value="Unassembled WGS sequence"/>
</dbReference>
<dbReference type="Pfam" id="PF00657">
    <property type="entry name" value="Lipase_GDSL"/>
    <property type="match status" value="1"/>
</dbReference>
<dbReference type="SUPFAM" id="SSF52266">
    <property type="entry name" value="SGNH hydrolase"/>
    <property type="match status" value="1"/>
</dbReference>
<dbReference type="OrthoDB" id="1600564at2759"/>
<dbReference type="AlphaFoldDB" id="A0A9W8DL76"/>
<dbReference type="GO" id="GO:0016298">
    <property type="term" value="F:lipase activity"/>
    <property type="evidence" value="ECO:0007669"/>
    <property type="project" value="InterPro"/>
</dbReference>
<feature type="compositionally biased region" description="Low complexity" evidence="2">
    <location>
        <begin position="136"/>
        <end position="152"/>
    </location>
</feature>